<feature type="transmembrane region" description="Helical" evidence="1">
    <location>
        <begin position="20"/>
        <end position="40"/>
    </location>
</feature>
<dbReference type="Proteomes" id="UP000243588">
    <property type="component" value="Unassembled WGS sequence"/>
</dbReference>
<gene>
    <name evidence="2" type="ORF">SAMN05421818_13115</name>
</gene>
<protein>
    <submittedName>
        <fullName evidence="2">Septum formation initiator</fullName>
    </submittedName>
</protein>
<organism evidence="2 3">
    <name type="scientific">Myroides phaeus</name>
    <dbReference type="NCBI Taxonomy" id="702745"/>
    <lineage>
        <taxon>Bacteria</taxon>
        <taxon>Pseudomonadati</taxon>
        <taxon>Bacteroidota</taxon>
        <taxon>Flavobacteriia</taxon>
        <taxon>Flavobacteriales</taxon>
        <taxon>Flavobacteriaceae</taxon>
        <taxon>Myroides</taxon>
    </lineage>
</organism>
<dbReference type="AlphaFoldDB" id="A0A1G8GR18"/>
<keyword evidence="1" id="KW-1133">Transmembrane helix</keyword>
<dbReference type="InterPro" id="IPR007060">
    <property type="entry name" value="FtsL/DivIC"/>
</dbReference>
<dbReference type="STRING" id="702745.SAMN05421818_13115"/>
<keyword evidence="1" id="KW-0812">Transmembrane</keyword>
<keyword evidence="1" id="KW-0472">Membrane</keyword>
<sequence length="107" mass="12868">MKILDRLKNINYLNLLKNPFFLVGLIFVFWITFFDSYSLLEHRVINKEIDKLEGNKEYFEKEIEKDRQSIKGLKSGDATEKYARENYYMKRANEDIYIVEFDTIPAN</sequence>
<dbReference type="Pfam" id="PF04977">
    <property type="entry name" value="DivIC"/>
    <property type="match status" value="1"/>
</dbReference>
<dbReference type="EMBL" id="FNDQ01000031">
    <property type="protein sequence ID" value="SDH96797.1"/>
    <property type="molecule type" value="Genomic_DNA"/>
</dbReference>
<dbReference type="RefSeq" id="WP_090410362.1">
    <property type="nucleotide sequence ID" value="NZ_FNDQ01000031.1"/>
</dbReference>
<accession>A0A1G8GR18</accession>
<keyword evidence="3" id="KW-1185">Reference proteome</keyword>
<evidence type="ECO:0000256" key="1">
    <source>
        <dbReference type="SAM" id="Phobius"/>
    </source>
</evidence>
<name>A0A1G8GR18_9FLAO</name>
<proteinExistence type="predicted"/>
<reference evidence="3" key="1">
    <citation type="submission" date="2016-10" db="EMBL/GenBank/DDBJ databases">
        <authorList>
            <person name="Varghese N."/>
            <person name="Submissions S."/>
        </authorList>
    </citation>
    <scope>NUCLEOTIDE SEQUENCE [LARGE SCALE GENOMIC DNA]</scope>
    <source>
        <strain evidence="3">DSM 23313</strain>
    </source>
</reference>
<evidence type="ECO:0000313" key="3">
    <source>
        <dbReference type="Proteomes" id="UP000243588"/>
    </source>
</evidence>
<evidence type="ECO:0000313" key="2">
    <source>
        <dbReference type="EMBL" id="SDH96797.1"/>
    </source>
</evidence>